<evidence type="ECO:0000313" key="2">
    <source>
        <dbReference type="EMBL" id="ATA80906.1"/>
    </source>
</evidence>
<organism evidence="2 3">
    <name type="scientific">Capnocytophaga leadbetteri</name>
    <dbReference type="NCBI Taxonomy" id="327575"/>
    <lineage>
        <taxon>Bacteria</taxon>
        <taxon>Pseudomonadati</taxon>
        <taxon>Bacteroidota</taxon>
        <taxon>Flavobacteriia</taxon>
        <taxon>Flavobacteriales</taxon>
        <taxon>Flavobacteriaceae</taxon>
        <taxon>Capnocytophaga</taxon>
    </lineage>
</organism>
<dbReference type="KEGG" id="clk:CGC53_00325"/>
<reference evidence="3" key="1">
    <citation type="submission" date="2017-06" db="EMBL/GenBank/DDBJ databases">
        <title>Capnocytophaga spp. assemblies.</title>
        <authorList>
            <person name="Gulvik C.A."/>
        </authorList>
    </citation>
    <scope>NUCLEOTIDE SEQUENCE [LARGE SCALE GENOMIC DNA]</scope>
    <source>
        <strain evidence="3">H6253</strain>
    </source>
</reference>
<dbReference type="RefSeq" id="WP_095912849.1">
    <property type="nucleotide sequence ID" value="NZ_CAUUPF010000001.1"/>
</dbReference>
<keyword evidence="3" id="KW-1185">Reference proteome</keyword>
<gene>
    <name evidence="2" type="ORF">CGC53_00325</name>
</gene>
<dbReference type="Proteomes" id="UP000217276">
    <property type="component" value="Chromosome"/>
</dbReference>
<dbReference type="AlphaFoldDB" id="A0A250FAA3"/>
<accession>A0A250FAA3</accession>
<evidence type="ECO:0000256" key="1">
    <source>
        <dbReference type="SAM" id="SignalP"/>
    </source>
</evidence>
<evidence type="ECO:0000313" key="3">
    <source>
        <dbReference type="Proteomes" id="UP000217276"/>
    </source>
</evidence>
<sequence length="293" mass="33581">MKKILFVGALLCCMFTKAQELNALVTVNTQQVNQSNRSVFKTLEKSLQEFINQTRWTDLKVRENERIRCSFTLVINKLENSHYEASLLVQSSRPVYNTAYYTPVFNLQDKEVAFDYQEFAPLTFNENTFESNLTSVVAYYVYLILGFDADTFSEKTGHPYFLKAKQIATAAQNSAYAGWADNGKNNRYLLINELISENYDLYHKAYYQYHRLGLDVMSSQEKEGKEAIQNAILLLEKIPSLRLNSYAMVAFFSAKADEISAIFSGGAIFDTKQLKEALVKLSPAQMTKWNEIK</sequence>
<proteinExistence type="predicted"/>
<feature type="chain" id="PRO_5012874282" evidence="1">
    <location>
        <begin position="19"/>
        <end position="293"/>
    </location>
</feature>
<dbReference type="EMBL" id="CP022384">
    <property type="protein sequence ID" value="ATA80906.1"/>
    <property type="molecule type" value="Genomic_DNA"/>
</dbReference>
<dbReference type="InterPro" id="IPR032274">
    <property type="entry name" value="DUF4835"/>
</dbReference>
<name>A0A250FAA3_9FLAO</name>
<keyword evidence="1" id="KW-0732">Signal</keyword>
<feature type="signal peptide" evidence="1">
    <location>
        <begin position="1"/>
        <end position="18"/>
    </location>
</feature>
<protein>
    <submittedName>
        <fullName evidence="2">DUF4835 domain-containing protein</fullName>
    </submittedName>
</protein>
<dbReference type="Pfam" id="PF16119">
    <property type="entry name" value="DUF4835"/>
    <property type="match status" value="1"/>
</dbReference>